<feature type="transmembrane region" description="Helical" evidence="1">
    <location>
        <begin position="187"/>
        <end position="207"/>
    </location>
</feature>
<accession>W7XB77</accession>
<evidence type="ECO:0000313" key="3">
    <source>
        <dbReference type="Proteomes" id="UP000009168"/>
    </source>
</evidence>
<name>W7XB77_TETTS</name>
<keyword evidence="1 2" id="KW-0812">Transmembrane</keyword>
<proteinExistence type="predicted"/>
<dbReference type="GeneID" id="24437792"/>
<dbReference type="InParanoid" id="W7XB77"/>
<dbReference type="Proteomes" id="UP000009168">
    <property type="component" value="Unassembled WGS sequence"/>
</dbReference>
<organism evidence="2 3">
    <name type="scientific">Tetrahymena thermophila (strain SB210)</name>
    <dbReference type="NCBI Taxonomy" id="312017"/>
    <lineage>
        <taxon>Eukaryota</taxon>
        <taxon>Sar</taxon>
        <taxon>Alveolata</taxon>
        <taxon>Ciliophora</taxon>
        <taxon>Intramacronucleata</taxon>
        <taxon>Oligohymenophorea</taxon>
        <taxon>Hymenostomatida</taxon>
        <taxon>Tetrahymenina</taxon>
        <taxon>Tetrahymenidae</taxon>
        <taxon>Tetrahymena</taxon>
    </lineage>
</organism>
<keyword evidence="1" id="KW-0472">Membrane</keyword>
<dbReference type="EMBL" id="GG662857">
    <property type="protein sequence ID" value="EWS76635.1"/>
    <property type="molecule type" value="Genomic_DNA"/>
</dbReference>
<reference evidence="3" key="1">
    <citation type="journal article" date="2006" name="PLoS Biol.">
        <title>Macronuclear genome sequence of the ciliate Tetrahymena thermophila, a model eukaryote.</title>
        <authorList>
            <person name="Eisen J.A."/>
            <person name="Coyne R.S."/>
            <person name="Wu M."/>
            <person name="Wu D."/>
            <person name="Thiagarajan M."/>
            <person name="Wortman J.R."/>
            <person name="Badger J.H."/>
            <person name="Ren Q."/>
            <person name="Amedeo P."/>
            <person name="Jones K.M."/>
            <person name="Tallon L.J."/>
            <person name="Delcher A.L."/>
            <person name="Salzberg S.L."/>
            <person name="Silva J.C."/>
            <person name="Haas B.J."/>
            <person name="Majoros W.H."/>
            <person name="Farzad M."/>
            <person name="Carlton J.M."/>
            <person name="Smith R.K. Jr."/>
            <person name="Garg J."/>
            <person name="Pearlman R.E."/>
            <person name="Karrer K.M."/>
            <person name="Sun L."/>
            <person name="Manning G."/>
            <person name="Elde N.C."/>
            <person name="Turkewitz A.P."/>
            <person name="Asai D.J."/>
            <person name="Wilkes D.E."/>
            <person name="Wang Y."/>
            <person name="Cai H."/>
            <person name="Collins K."/>
            <person name="Stewart B.A."/>
            <person name="Lee S.R."/>
            <person name="Wilamowska K."/>
            <person name="Weinberg Z."/>
            <person name="Ruzzo W.L."/>
            <person name="Wloga D."/>
            <person name="Gaertig J."/>
            <person name="Frankel J."/>
            <person name="Tsao C.-C."/>
            <person name="Gorovsky M.A."/>
            <person name="Keeling P.J."/>
            <person name="Waller R.F."/>
            <person name="Patron N.J."/>
            <person name="Cherry J.M."/>
            <person name="Stover N.A."/>
            <person name="Krieger C.J."/>
            <person name="del Toro C."/>
            <person name="Ryder H.F."/>
            <person name="Williamson S.C."/>
            <person name="Barbeau R.A."/>
            <person name="Hamilton E.P."/>
            <person name="Orias E."/>
        </authorList>
    </citation>
    <scope>NUCLEOTIDE SEQUENCE [LARGE SCALE GENOMIC DNA]</scope>
    <source>
        <strain evidence="3">SB210</strain>
    </source>
</reference>
<keyword evidence="3" id="KW-1185">Reference proteome</keyword>
<sequence length="457" mass="54370">MYQTQFIQLQNNEKQLLLSLMDVLQNYILPTAQVSGIQDKKGQANSQMQVFEDESKEQLLDQMLHSYTHSPSMIKLLYRMGSKSIQASINSIQQMSSLSKIQKRKKCIPCFSFHIFHQGKIRHNYSYPDQNKMGIYIQGTQSFYRQSNLSIPGYINQHHLVDQNKGKLYLVLSEQLSKSSTSSTFKYFLVCLFVLSFVINILIQQFYQDKQINSNTMRKINNFLNYKNKILLIQKIKMLCFICQRIRYIFKQELFHNYYQKIITINSKYHRLKIQTPPTITKHSISKFIVMRECAKSVSIITEFLQFNFELILCKQQGKGLFYPPMPINAPIVYSLLNIFQNCKVLYFCYLKAWQIFLNQFNFFLLNSTLQQIKNSLKLISLMNSKINKKFYCAGSCQFDYSQIGFRFFVNRKLYCFLNKESYQQPIEKEKFKMQNNFNHFIFLILRNEIQNYKIIF</sequence>
<keyword evidence="1" id="KW-1133">Transmembrane helix</keyword>
<evidence type="ECO:0000313" key="2">
    <source>
        <dbReference type="EMBL" id="EWS76635.1"/>
    </source>
</evidence>
<protein>
    <submittedName>
        <fullName evidence="2">Transmembrane protein, putative</fullName>
    </submittedName>
</protein>
<dbReference type="RefSeq" id="XP_012650803.1">
    <property type="nucleotide sequence ID" value="XM_012795349.1"/>
</dbReference>
<dbReference type="AlphaFoldDB" id="W7XB77"/>
<gene>
    <name evidence="2" type="ORF">TTHERM_000198388</name>
</gene>
<evidence type="ECO:0000256" key="1">
    <source>
        <dbReference type="SAM" id="Phobius"/>
    </source>
</evidence>
<dbReference type="KEGG" id="tet:TTHERM_000198388"/>